<feature type="compositionally biased region" description="Basic and acidic residues" evidence="1">
    <location>
        <begin position="443"/>
        <end position="452"/>
    </location>
</feature>
<feature type="compositionally biased region" description="Low complexity" evidence="1">
    <location>
        <begin position="10"/>
        <end position="23"/>
    </location>
</feature>
<gene>
    <name evidence="2" type="ORF">TKK_012933</name>
</gene>
<comment type="caution">
    <text evidence="2">The sequence shown here is derived from an EMBL/GenBank/DDBJ whole genome shotgun (WGS) entry which is preliminary data.</text>
</comment>
<dbReference type="Proteomes" id="UP001627154">
    <property type="component" value="Unassembled WGS sequence"/>
</dbReference>
<dbReference type="AlphaFoldDB" id="A0ABD2WJ66"/>
<feature type="region of interest" description="Disordered" evidence="1">
    <location>
        <begin position="369"/>
        <end position="405"/>
    </location>
</feature>
<evidence type="ECO:0000256" key="1">
    <source>
        <dbReference type="SAM" id="MobiDB-lite"/>
    </source>
</evidence>
<accession>A0ABD2WJ66</accession>
<feature type="region of interest" description="Disordered" evidence="1">
    <location>
        <begin position="483"/>
        <end position="515"/>
    </location>
</feature>
<proteinExistence type="predicted"/>
<feature type="compositionally biased region" description="Polar residues" evidence="1">
    <location>
        <begin position="417"/>
        <end position="430"/>
    </location>
</feature>
<evidence type="ECO:0008006" key="4">
    <source>
        <dbReference type="Google" id="ProtNLM"/>
    </source>
</evidence>
<feature type="region of interest" description="Disordered" evidence="1">
    <location>
        <begin position="310"/>
        <end position="331"/>
    </location>
</feature>
<sequence>MDPSKQSQPSTSGTCGGSSSNNGSERHAFSEPDIAPRTIDRVMRRPRQGQRIRQAARSSHTPVPTTSQAVVLDWVPDIQLDSYIAAVGNIVAPAHVRYASLVQPNRVCLFVSDARMAQTLHGRTIVVEGHTLLVQPLIQPLARVLASNVYPFIEDQTIRDHLAVRHGVQVRDVVHVGADSQLPEYGHVLGFARHLYVPPEQLPMIPARITGRQVDWPYLIYLGSEEQRCTSCQHVGHLARYCAMDQRCIGAYAASTTDRRSSISSGSSANLVPSDEGPPPYTSASATDASVASASVPIQPRGVILPSLKQSPAQRALNTSSHATNPQSKQVKNIINPSLLANEPSAPPPGTSTDRSSRPLVAAIVGSPASQSNVAADPSSDPSPSTPSNAAGAAANPPTIAETPKKSIVKLDTIDTSLVHSPPSSGTRSLTRAAASCPPSADAEPRSAESRPRPLTPRVRRVIGRPRSIIHFDRRVSAVPSRWMYREQEEQEEEDDMPLPLPMQPNELPSTSDTE</sequence>
<reference evidence="2 3" key="1">
    <citation type="journal article" date="2024" name="bioRxiv">
        <title>A reference genome for Trichogramma kaykai: A tiny desert-dwelling parasitoid wasp with competing sex-ratio distorters.</title>
        <authorList>
            <person name="Culotta J."/>
            <person name="Lindsey A.R."/>
        </authorList>
    </citation>
    <scope>NUCLEOTIDE SEQUENCE [LARGE SCALE GENOMIC DNA]</scope>
    <source>
        <strain evidence="2 3">KSX58</strain>
    </source>
</reference>
<feature type="region of interest" description="Disordered" evidence="1">
    <location>
        <begin position="259"/>
        <end position="288"/>
    </location>
</feature>
<keyword evidence="3" id="KW-1185">Reference proteome</keyword>
<dbReference type="EMBL" id="JBJJXI010000103">
    <property type="protein sequence ID" value="KAL3392621.1"/>
    <property type="molecule type" value="Genomic_DNA"/>
</dbReference>
<protein>
    <recommendedName>
        <fullName evidence="4">CCHC-type domain-containing protein</fullName>
    </recommendedName>
</protein>
<evidence type="ECO:0000313" key="3">
    <source>
        <dbReference type="Proteomes" id="UP001627154"/>
    </source>
</evidence>
<feature type="compositionally biased region" description="Low complexity" evidence="1">
    <location>
        <begin position="372"/>
        <end position="399"/>
    </location>
</feature>
<evidence type="ECO:0000313" key="2">
    <source>
        <dbReference type="EMBL" id="KAL3392621.1"/>
    </source>
</evidence>
<feature type="region of interest" description="Disordered" evidence="1">
    <location>
        <begin position="417"/>
        <end position="457"/>
    </location>
</feature>
<feature type="region of interest" description="Disordered" evidence="1">
    <location>
        <begin position="1"/>
        <end position="64"/>
    </location>
</feature>
<name>A0ABD2WJ66_9HYME</name>
<organism evidence="2 3">
    <name type="scientific">Trichogramma kaykai</name>
    <dbReference type="NCBI Taxonomy" id="54128"/>
    <lineage>
        <taxon>Eukaryota</taxon>
        <taxon>Metazoa</taxon>
        <taxon>Ecdysozoa</taxon>
        <taxon>Arthropoda</taxon>
        <taxon>Hexapoda</taxon>
        <taxon>Insecta</taxon>
        <taxon>Pterygota</taxon>
        <taxon>Neoptera</taxon>
        <taxon>Endopterygota</taxon>
        <taxon>Hymenoptera</taxon>
        <taxon>Apocrita</taxon>
        <taxon>Proctotrupomorpha</taxon>
        <taxon>Chalcidoidea</taxon>
        <taxon>Trichogrammatidae</taxon>
        <taxon>Trichogramma</taxon>
    </lineage>
</organism>